<accession>A0A074Z954</accession>
<evidence type="ECO:0000313" key="2">
    <source>
        <dbReference type="Proteomes" id="UP000054324"/>
    </source>
</evidence>
<keyword evidence="2" id="KW-1185">Reference proteome</keyword>
<protein>
    <submittedName>
        <fullName evidence="1">Uncharacterized protein</fullName>
    </submittedName>
</protein>
<proteinExistence type="predicted"/>
<name>A0A074Z954_OPIVI</name>
<gene>
    <name evidence="1" type="ORF">T265_08432</name>
</gene>
<dbReference type="AlphaFoldDB" id="A0A074Z954"/>
<organism evidence="1 2">
    <name type="scientific">Opisthorchis viverrini</name>
    <name type="common">Southeast Asian liver fluke</name>
    <dbReference type="NCBI Taxonomy" id="6198"/>
    <lineage>
        <taxon>Eukaryota</taxon>
        <taxon>Metazoa</taxon>
        <taxon>Spiralia</taxon>
        <taxon>Lophotrochozoa</taxon>
        <taxon>Platyhelminthes</taxon>
        <taxon>Trematoda</taxon>
        <taxon>Digenea</taxon>
        <taxon>Opisthorchiida</taxon>
        <taxon>Opisthorchiata</taxon>
        <taxon>Opisthorchiidae</taxon>
        <taxon>Opisthorchis</taxon>
    </lineage>
</organism>
<dbReference type="Proteomes" id="UP000054324">
    <property type="component" value="Unassembled WGS sequence"/>
</dbReference>
<dbReference type="EMBL" id="KL596837">
    <property type="protein sequence ID" value="KER23741.1"/>
    <property type="molecule type" value="Genomic_DNA"/>
</dbReference>
<evidence type="ECO:0000313" key="1">
    <source>
        <dbReference type="EMBL" id="KER23741.1"/>
    </source>
</evidence>
<dbReference type="CTD" id="20322611"/>
<reference evidence="1 2" key="1">
    <citation type="submission" date="2013-11" db="EMBL/GenBank/DDBJ databases">
        <title>Opisthorchis viverrini - life in the bile duct.</title>
        <authorList>
            <person name="Young N.D."/>
            <person name="Nagarajan N."/>
            <person name="Lin S.J."/>
            <person name="Korhonen P.K."/>
            <person name="Jex A.R."/>
            <person name="Hall R.S."/>
            <person name="Safavi-Hemami H."/>
            <person name="Kaewkong W."/>
            <person name="Bertrand D."/>
            <person name="Gao S."/>
            <person name="Seet Q."/>
            <person name="Wongkham S."/>
            <person name="Teh B.T."/>
            <person name="Wongkham C."/>
            <person name="Intapan P.M."/>
            <person name="Maleewong W."/>
            <person name="Yang X."/>
            <person name="Hu M."/>
            <person name="Wang Z."/>
            <person name="Hofmann A."/>
            <person name="Sternberg P.W."/>
            <person name="Tan P."/>
            <person name="Wang J."/>
            <person name="Gasser R.B."/>
        </authorList>
    </citation>
    <scope>NUCLEOTIDE SEQUENCE [LARGE SCALE GENOMIC DNA]</scope>
</reference>
<dbReference type="KEGG" id="ovi:T265_08432"/>
<sequence length="184" mass="21171">MKEITKRLGAVGATRLSGWGARDPHCAWLETLQEMAANRCQWRPCYCLRECLEGLSNKSWLYGSEASVLNTDVMLSMMVMMIPDKRACRNKNRDTFIHHLSWAYWFAVKEYWANVIEDLLTGGSVIRTQSLHFGFSLGLSNWAVSQYSYFLRVAWQLGTERVLQSKDFFKGGLVTCPHRHPEEA</sequence>
<dbReference type="RefSeq" id="XP_009172497.1">
    <property type="nucleotide sequence ID" value="XM_009174233.1"/>
</dbReference>
<dbReference type="GeneID" id="20322611"/>